<dbReference type="GO" id="GO:0016020">
    <property type="term" value="C:membrane"/>
    <property type="evidence" value="ECO:0007669"/>
    <property type="project" value="UniProtKB-SubCell"/>
</dbReference>
<evidence type="ECO:0000256" key="1">
    <source>
        <dbReference type="ARBA" id="ARBA00004141"/>
    </source>
</evidence>
<evidence type="ECO:0000256" key="2">
    <source>
        <dbReference type="ARBA" id="ARBA00022692"/>
    </source>
</evidence>
<keyword evidence="2 5" id="KW-0812">Transmembrane</keyword>
<dbReference type="InterPro" id="IPR003825">
    <property type="entry name" value="Colicin-V_CvpA"/>
</dbReference>
<evidence type="ECO:0000313" key="7">
    <source>
        <dbReference type="Proteomes" id="UP000294682"/>
    </source>
</evidence>
<feature type="transmembrane region" description="Helical" evidence="5">
    <location>
        <begin position="29"/>
        <end position="49"/>
    </location>
</feature>
<feature type="transmembrane region" description="Helical" evidence="5">
    <location>
        <begin position="7"/>
        <end position="23"/>
    </location>
</feature>
<evidence type="ECO:0000313" key="6">
    <source>
        <dbReference type="EMBL" id="TCL41079.1"/>
    </source>
</evidence>
<dbReference type="Pfam" id="PF02674">
    <property type="entry name" value="Colicin_V"/>
    <property type="match status" value="1"/>
</dbReference>
<accession>A0A9X8UHX8</accession>
<name>A0A9X8UHX8_9FIRM</name>
<reference evidence="6 7" key="1">
    <citation type="submission" date="2019-03" db="EMBL/GenBank/DDBJ databases">
        <title>Genomic Encyclopedia of Type Strains, Phase IV (KMG-IV): sequencing the most valuable type-strain genomes for metagenomic binning, comparative biology and taxonomic classification.</title>
        <authorList>
            <person name="Goeker M."/>
        </authorList>
    </citation>
    <scope>NUCLEOTIDE SEQUENCE [LARGE SCALE GENOMIC DNA]</scope>
    <source>
        <strain evidence="6 7">DSM 100433</strain>
    </source>
</reference>
<dbReference type="EMBL" id="SLUK01000015">
    <property type="protein sequence ID" value="TCL41079.1"/>
    <property type="molecule type" value="Genomic_DNA"/>
</dbReference>
<gene>
    <name evidence="6" type="ORF">EDD78_11512</name>
</gene>
<dbReference type="GO" id="GO:0009403">
    <property type="term" value="P:toxin biosynthetic process"/>
    <property type="evidence" value="ECO:0007669"/>
    <property type="project" value="InterPro"/>
</dbReference>
<organism evidence="6 7">
    <name type="scientific">Harryflintia acetispora</name>
    <dbReference type="NCBI Taxonomy" id="1849041"/>
    <lineage>
        <taxon>Bacteria</taxon>
        <taxon>Bacillati</taxon>
        <taxon>Bacillota</taxon>
        <taxon>Clostridia</taxon>
        <taxon>Eubacteriales</taxon>
        <taxon>Oscillospiraceae</taxon>
        <taxon>Harryflintia</taxon>
    </lineage>
</organism>
<dbReference type="Proteomes" id="UP000294682">
    <property type="component" value="Unassembled WGS sequence"/>
</dbReference>
<proteinExistence type="predicted"/>
<dbReference type="AlphaFoldDB" id="A0A9X8UHX8"/>
<evidence type="ECO:0000256" key="4">
    <source>
        <dbReference type="ARBA" id="ARBA00023136"/>
    </source>
</evidence>
<evidence type="ECO:0000256" key="5">
    <source>
        <dbReference type="SAM" id="Phobius"/>
    </source>
</evidence>
<sequence length="267" mass="28518">MQPFIPLIYDIATVIVFIYMIAACARRGFLRTIVSFIGYAAALVGAAVLSRPLAAGVYDSLIRPGVIQRIAEKLAQYQNDALPAGLLGLFEGLPEEVLGALGMDKEGIVDALGDLIQNGGQGAAGEIADAIVAPLAVMLLKIIFFFLIFGLLMIIVRRVAWVFGSVNHLPLLGPANRILGGAVGALQAALTMYVVAVLLVLLVSLTKEGIVIRLSGEDITLASYALYQRTVLFRVFVNTNPLDLLLLTQNALSYAGIKDVLAQLRIN</sequence>
<evidence type="ECO:0000256" key="3">
    <source>
        <dbReference type="ARBA" id="ARBA00022989"/>
    </source>
</evidence>
<keyword evidence="4 5" id="KW-0472">Membrane</keyword>
<keyword evidence="7" id="KW-1185">Reference proteome</keyword>
<keyword evidence="3 5" id="KW-1133">Transmembrane helix</keyword>
<comment type="subcellular location">
    <subcellularLocation>
        <location evidence="1">Membrane</location>
        <topology evidence="1">Multi-pass membrane protein</topology>
    </subcellularLocation>
</comment>
<comment type="caution">
    <text evidence="6">The sequence shown here is derived from an EMBL/GenBank/DDBJ whole genome shotgun (WGS) entry which is preliminary data.</text>
</comment>
<feature type="transmembrane region" description="Helical" evidence="5">
    <location>
        <begin position="184"/>
        <end position="205"/>
    </location>
</feature>
<dbReference type="RefSeq" id="WP_165873236.1">
    <property type="nucleotide sequence ID" value="NZ_SLUK01000015.1"/>
</dbReference>
<protein>
    <submittedName>
        <fullName evidence="6">Colicin V production protein</fullName>
    </submittedName>
</protein>